<organism evidence="2">
    <name type="scientific">Opuntia streptacantha</name>
    <name type="common">Prickly pear cactus</name>
    <name type="synonym">Opuntia cardona</name>
    <dbReference type="NCBI Taxonomy" id="393608"/>
    <lineage>
        <taxon>Eukaryota</taxon>
        <taxon>Viridiplantae</taxon>
        <taxon>Streptophyta</taxon>
        <taxon>Embryophyta</taxon>
        <taxon>Tracheophyta</taxon>
        <taxon>Spermatophyta</taxon>
        <taxon>Magnoliopsida</taxon>
        <taxon>eudicotyledons</taxon>
        <taxon>Gunneridae</taxon>
        <taxon>Pentapetalae</taxon>
        <taxon>Caryophyllales</taxon>
        <taxon>Cactineae</taxon>
        <taxon>Cactaceae</taxon>
        <taxon>Opuntioideae</taxon>
        <taxon>Opuntia</taxon>
    </lineage>
</organism>
<evidence type="ECO:0000256" key="1">
    <source>
        <dbReference type="SAM" id="MobiDB-lite"/>
    </source>
</evidence>
<protein>
    <submittedName>
        <fullName evidence="2">Uncharacterized protein</fullName>
    </submittedName>
</protein>
<name>A0A7C9DZC0_OPUST</name>
<reference evidence="2" key="1">
    <citation type="journal article" date="2013" name="J. Plant Res.">
        <title>Effect of fungi and light on seed germination of three Opuntia species from semiarid lands of central Mexico.</title>
        <authorList>
            <person name="Delgado-Sanchez P."/>
            <person name="Jimenez-Bremont J.F."/>
            <person name="Guerrero-Gonzalez Mde L."/>
            <person name="Flores J."/>
        </authorList>
    </citation>
    <scope>NUCLEOTIDE SEQUENCE</scope>
    <source>
        <tissue evidence="2">Cladode</tissue>
    </source>
</reference>
<accession>A0A7C9DZC0</accession>
<feature type="compositionally biased region" description="Basic residues" evidence="1">
    <location>
        <begin position="87"/>
        <end position="101"/>
    </location>
</feature>
<reference evidence="2" key="2">
    <citation type="submission" date="2020-07" db="EMBL/GenBank/DDBJ databases">
        <authorList>
            <person name="Vera ALvarez R."/>
            <person name="Arias-Moreno D.M."/>
            <person name="Jimenez-Jacinto V."/>
            <person name="Jimenez-Bremont J.F."/>
            <person name="Swaminathan K."/>
            <person name="Moose S.P."/>
            <person name="Guerrero-Gonzalez M.L."/>
            <person name="Marino-Ramirez L."/>
            <person name="Landsman D."/>
            <person name="Rodriguez-Kessler M."/>
            <person name="Delgado-Sanchez P."/>
        </authorList>
    </citation>
    <scope>NUCLEOTIDE SEQUENCE</scope>
    <source>
        <tissue evidence="2">Cladode</tissue>
    </source>
</reference>
<sequence length="101" mass="11356">MRISPYWGESGLTPRAPHTALDASTTLFPQGGWNPCSSSHWSTTWARVLRPLPWITISLRHRALPANHPVDRRGPPLGYHPSGIGHRTLRGRPHRRPLQSC</sequence>
<dbReference type="EMBL" id="GISG01155502">
    <property type="protein sequence ID" value="MBA4648429.1"/>
    <property type="molecule type" value="Transcribed_RNA"/>
</dbReference>
<feature type="region of interest" description="Disordered" evidence="1">
    <location>
        <begin position="67"/>
        <end position="101"/>
    </location>
</feature>
<proteinExistence type="predicted"/>
<evidence type="ECO:0000313" key="2">
    <source>
        <dbReference type="EMBL" id="MBA4648429.1"/>
    </source>
</evidence>
<dbReference type="AlphaFoldDB" id="A0A7C9DZC0"/>